<dbReference type="InterPro" id="IPR011256">
    <property type="entry name" value="Reg_factor_effector_dom_sf"/>
</dbReference>
<dbReference type="InterPro" id="IPR006917">
    <property type="entry name" value="SOUL_heme-bd"/>
</dbReference>
<evidence type="ECO:0000313" key="2">
    <source>
        <dbReference type="EMBL" id="PIL19774.1"/>
    </source>
</evidence>
<dbReference type="RefSeq" id="WP_099911273.1">
    <property type="nucleotide sequence ID" value="NZ_AWWI01000086.1"/>
</dbReference>
<evidence type="ECO:0000256" key="1">
    <source>
        <dbReference type="SAM" id="SignalP"/>
    </source>
</evidence>
<protein>
    <recommendedName>
        <fullName evidence="4">Heme-binding protein</fullName>
    </recommendedName>
</protein>
<dbReference type="PANTHER" id="PTHR11220:SF1">
    <property type="entry name" value="HEME-BINDING PROTEIN 2"/>
    <property type="match status" value="1"/>
</dbReference>
<dbReference type="PANTHER" id="PTHR11220">
    <property type="entry name" value="HEME-BINDING PROTEIN-RELATED"/>
    <property type="match status" value="1"/>
</dbReference>
<dbReference type="Gene3D" id="3.20.80.10">
    <property type="entry name" value="Regulatory factor, effector binding domain"/>
    <property type="match status" value="1"/>
</dbReference>
<sequence length="208" mass="21952">MFSRATRAIAALTSLLSVTACSVFGSAAAPEPEYRMILSEPPYELRDYGALVVVKTAMDGGSRAAFGRLFDYISGANAGARDIAMTAPVLNTDSTAGTEIAMTAPVLQSRDGAREMVFVLPSAMTLQTAPVPTDPALTLDTIAPRRVAVVRYAGFMASNAAAEEAHLRDWLAIKGLTANGPAEVAGYNPPWTLPPLRRNEVLIPVASE</sequence>
<reference evidence="2 3" key="1">
    <citation type="submission" date="2013-09" db="EMBL/GenBank/DDBJ databases">
        <title>Genome sequencing of Phaeobacter antarcticus sp. nov. SM1211.</title>
        <authorList>
            <person name="Zhang X.-Y."/>
            <person name="Liu C."/>
            <person name="Chen X.-L."/>
            <person name="Xie B.-B."/>
            <person name="Qin Q.-L."/>
            <person name="Rong J.-C."/>
            <person name="Zhang Y.-Z."/>
        </authorList>
    </citation>
    <scope>NUCLEOTIDE SEQUENCE [LARGE SCALE GENOMIC DNA]</scope>
    <source>
        <strain evidence="2 3">SM1211</strain>
    </source>
</reference>
<dbReference type="Proteomes" id="UP000231259">
    <property type="component" value="Unassembled WGS sequence"/>
</dbReference>
<proteinExistence type="predicted"/>
<keyword evidence="3" id="KW-1185">Reference proteome</keyword>
<comment type="caution">
    <text evidence="2">The sequence shown here is derived from an EMBL/GenBank/DDBJ whole genome shotgun (WGS) entry which is preliminary data.</text>
</comment>
<dbReference type="EMBL" id="AWWI01000086">
    <property type="protein sequence ID" value="PIL19774.1"/>
    <property type="molecule type" value="Genomic_DNA"/>
</dbReference>
<dbReference type="SUPFAM" id="SSF55136">
    <property type="entry name" value="Probable bacterial effector-binding domain"/>
    <property type="match status" value="1"/>
</dbReference>
<dbReference type="OrthoDB" id="2156220at2"/>
<evidence type="ECO:0000313" key="3">
    <source>
        <dbReference type="Proteomes" id="UP000231259"/>
    </source>
</evidence>
<keyword evidence="1" id="KW-0732">Signal</keyword>
<gene>
    <name evidence="2" type="ORF">P775_12870</name>
</gene>
<feature type="chain" id="PRO_5013654711" description="Heme-binding protein" evidence="1">
    <location>
        <begin position="21"/>
        <end position="208"/>
    </location>
</feature>
<feature type="signal peptide" evidence="1">
    <location>
        <begin position="1"/>
        <end position="20"/>
    </location>
</feature>
<organism evidence="2 3">
    <name type="scientific">Puniceibacterium antarcticum</name>
    <dbReference type="NCBI Taxonomy" id="1206336"/>
    <lineage>
        <taxon>Bacteria</taxon>
        <taxon>Pseudomonadati</taxon>
        <taxon>Pseudomonadota</taxon>
        <taxon>Alphaproteobacteria</taxon>
        <taxon>Rhodobacterales</taxon>
        <taxon>Paracoccaceae</taxon>
        <taxon>Puniceibacterium</taxon>
    </lineage>
</organism>
<dbReference type="Pfam" id="PF04832">
    <property type="entry name" value="SOUL"/>
    <property type="match status" value="1"/>
</dbReference>
<accession>A0A2G8RDX4</accession>
<dbReference type="PROSITE" id="PS51257">
    <property type="entry name" value="PROKAR_LIPOPROTEIN"/>
    <property type="match status" value="1"/>
</dbReference>
<dbReference type="AlphaFoldDB" id="A0A2G8RDX4"/>
<name>A0A2G8RDX4_9RHOB</name>
<evidence type="ECO:0008006" key="4">
    <source>
        <dbReference type="Google" id="ProtNLM"/>
    </source>
</evidence>